<evidence type="ECO:0000256" key="1">
    <source>
        <dbReference type="ARBA" id="ARBA00006739"/>
    </source>
</evidence>
<dbReference type="PANTHER" id="PTHR43179:SF12">
    <property type="entry name" value="GALACTOFURANOSYLTRANSFERASE GLFT2"/>
    <property type="match status" value="1"/>
</dbReference>
<name>A0A921E8V2_9BACT</name>
<dbReference type="Pfam" id="PF00535">
    <property type="entry name" value="Glycos_transf_2"/>
    <property type="match status" value="1"/>
</dbReference>
<comment type="caution">
    <text evidence="5">The sequence shown here is derived from an EMBL/GenBank/DDBJ whole genome shotgun (WGS) entry which is preliminary data.</text>
</comment>
<evidence type="ECO:0000256" key="3">
    <source>
        <dbReference type="ARBA" id="ARBA00022679"/>
    </source>
</evidence>
<dbReference type="PANTHER" id="PTHR43179">
    <property type="entry name" value="RHAMNOSYLTRANSFERASE WBBL"/>
    <property type="match status" value="1"/>
</dbReference>
<evidence type="ECO:0000313" key="6">
    <source>
        <dbReference type="Proteomes" id="UP000711407"/>
    </source>
</evidence>
<organism evidence="5 6">
    <name type="scientific">Candidatus Amulumruptor caecigallinarius</name>
    <dbReference type="NCBI Taxonomy" id="2109911"/>
    <lineage>
        <taxon>Bacteria</taxon>
        <taxon>Pseudomonadati</taxon>
        <taxon>Bacteroidota</taxon>
        <taxon>Bacteroidia</taxon>
        <taxon>Bacteroidales</taxon>
        <taxon>Muribaculaceae</taxon>
        <taxon>Candidatus Amulumruptor</taxon>
    </lineage>
</organism>
<reference evidence="5" key="2">
    <citation type="submission" date="2021-09" db="EMBL/GenBank/DDBJ databases">
        <authorList>
            <person name="Gilroy R."/>
        </authorList>
    </citation>
    <scope>NUCLEOTIDE SEQUENCE</scope>
    <source>
        <strain evidence="5">4100</strain>
    </source>
</reference>
<evidence type="ECO:0000259" key="4">
    <source>
        <dbReference type="Pfam" id="PF00535"/>
    </source>
</evidence>
<dbReference type="GO" id="GO:0016757">
    <property type="term" value="F:glycosyltransferase activity"/>
    <property type="evidence" value="ECO:0007669"/>
    <property type="project" value="UniProtKB-KW"/>
</dbReference>
<dbReference type="EMBL" id="DYXT01000029">
    <property type="protein sequence ID" value="HJE39290.1"/>
    <property type="molecule type" value="Genomic_DNA"/>
</dbReference>
<gene>
    <name evidence="5" type="ORF">K8V47_06000</name>
</gene>
<dbReference type="Proteomes" id="UP000711407">
    <property type="component" value="Unassembled WGS sequence"/>
</dbReference>
<dbReference type="InterPro" id="IPR029044">
    <property type="entry name" value="Nucleotide-diphossugar_trans"/>
</dbReference>
<comment type="similarity">
    <text evidence="1">Belongs to the glycosyltransferase 2 family.</text>
</comment>
<dbReference type="Gene3D" id="3.90.550.10">
    <property type="entry name" value="Spore Coat Polysaccharide Biosynthesis Protein SpsA, Chain A"/>
    <property type="match status" value="1"/>
</dbReference>
<sequence length="337" mass="38085">MKPVAVIILNWNGADMLSRYLGSVIRYTPADIADIIVADNGSTDDSMTRLADEFPDVKVLAFDKNLGYAGGYNEAIRRAGSRYTVLLNSDVEVKGDWLTPLYRYMETHPSIAAVQPKILSIAEPTKFEYAGAAGGFLDRNGYPYCRGRIFDTVETDHGQYDSPMEIFWATGAALMVRTQLYLDAGGLDSRFFAHMEEIDLCWRLRSMGYGIAAVPAGAVYHLGGGSLPASSPRKTYLNFRNSLLMLYKNLPLRERRGFLIRRRLLDTLAWAKFMATLDFHNASAIIGAHRDFRRMVREHYSDIQPPAANMLPTLPWGRRNILRDYYLRGLRKFSDLT</sequence>
<dbReference type="InterPro" id="IPR001173">
    <property type="entry name" value="Glyco_trans_2-like"/>
</dbReference>
<accession>A0A921E8V2</accession>
<evidence type="ECO:0000313" key="5">
    <source>
        <dbReference type="EMBL" id="HJE39290.1"/>
    </source>
</evidence>
<dbReference type="SUPFAM" id="SSF53448">
    <property type="entry name" value="Nucleotide-diphospho-sugar transferases"/>
    <property type="match status" value="1"/>
</dbReference>
<evidence type="ECO:0000256" key="2">
    <source>
        <dbReference type="ARBA" id="ARBA00022676"/>
    </source>
</evidence>
<feature type="domain" description="Glycosyltransferase 2-like" evidence="4">
    <location>
        <begin position="6"/>
        <end position="123"/>
    </location>
</feature>
<dbReference type="CDD" id="cd04186">
    <property type="entry name" value="GT_2_like_c"/>
    <property type="match status" value="1"/>
</dbReference>
<protein>
    <submittedName>
        <fullName evidence="5">Glycosyltransferase family 2 protein</fullName>
    </submittedName>
</protein>
<reference evidence="5" key="1">
    <citation type="journal article" date="2021" name="PeerJ">
        <title>Extensive microbial diversity within the chicken gut microbiome revealed by metagenomics and culture.</title>
        <authorList>
            <person name="Gilroy R."/>
            <person name="Ravi A."/>
            <person name="Getino M."/>
            <person name="Pursley I."/>
            <person name="Horton D.L."/>
            <person name="Alikhan N.F."/>
            <person name="Baker D."/>
            <person name="Gharbi K."/>
            <person name="Hall N."/>
            <person name="Watson M."/>
            <person name="Adriaenssens E.M."/>
            <person name="Foster-Nyarko E."/>
            <person name="Jarju S."/>
            <person name="Secka A."/>
            <person name="Antonio M."/>
            <person name="Oren A."/>
            <person name="Chaudhuri R.R."/>
            <person name="La Ragione R."/>
            <person name="Hildebrand F."/>
            <person name="Pallen M.J."/>
        </authorList>
    </citation>
    <scope>NUCLEOTIDE SEQUENCE</scope>
    <source>
        <strain evidence="5">4100</strain>
    </source>
</reference>
<proteinExistence type="inferred from homology"/>
<keyword evidence="3" id="KW-0808">Transferase</keyword>
<dbReference type="AlphaFoldDB" id="A0A921E8V2"/>
<keyword evidence="2" id="KW-0328">Glycosyltransferase</keyword>